<sequence length="415" mass="43456">MASGPSPSSPPPSESSPRRSSRRAFLAGLGAVSATALAGCSALDGDAGPAPFPDGDWRTYGNGATNANYAAGGVPEPEAHTNLASGQWPQLPPVVHDGVVYFAADRAVVAVTPDGNEQWTCRLDVEACGAPALDPERGRLYVPTRVVPTQDGPDPAPASVTVLSLADGDIVATHRVGDGRTYGVTVADGDVYARSATSCVRLAPDGTERWRRSLTPLVYDEYNLGDSSATQIPPAVTDDGVYVPDRDALVKFDRETGDEQWRVPVDTPYAAAVVDDGGVVQTGWQETVAVTRSGDVRWRRDLQSRAAAAADGGDLYVVSGDLHEVDAETGETNWQAHLPSEGTAAPVVTDESVLAVAGSVYAFRRDAGGFLGPDRRRWRVAAVNATTHASPVLAAGRAFVVTLSRLVALSPETSD</sequence>
<feature type="domain" description="Pyrrolo-quinoline quinone repeat" evidence="2">
    <location>
        <begin position="289"/>
        <end position="413"/>
    </location>
</feature>
<feature type="region of interest" description="Disordered" evidence="1">
    <location>
        <begin position="1"/>
        <end position="21"/>
    </location>
</feature>
<organism evidence="3 4">
    <name type="scientific">Halobacterium hubeiense</name>
    <dbReference type="NCBI Taxonomy" id="1407499"/>
    <lineage>
        <taxon>Archaea</taxon>
        <taxon>Methanobacteriati</taxon>
        <taxon>Methanobacteriota</taxon>
        <taxon>Stenosarchaea group</taxon>
        <taxon>Halobacteria</taxon>
        <taxon>Halobacteriales</taxon>
        <taxon>Halobacteriaceae</taxon>
        <taxon>Halobacterium</taxon>
    </lineage>
</organism>
<dbReference type="Proteomes" id="UP000066737">
    <property type="component" value="Chromosome I"/>
</dbReference>
<evidence type="ECO:0000313" key="3">
    <source>
        <dbReference type="EMBL" id="CQH44886.1"/>
    </source>
</evidence>
<dbReference type="AlphaFoldDB" id="A0A0U5H0M6"/>
<keyword evidence="4" id="KW-1185">Reference proteome</keyword>
<dbReference type="InterPro" id="IPR006311">
    <property type="entry name" value="TAT_signal"/>
</dbReference>
<dbReference type="PROSITE" id="PS51318">
    <property type="entry name" value="TAT"/>
    <property type="match status" value="1"/>
</dbReference>
<feature type="domain" description="Pyrrolo-quinoline quinone repeat" evidence="2">
    <location>
        <begin position="203"/>
        <end position="281"/>
    </location>
</feature>
<gene>
    <name evidence="3" type="ORF">HHUB_1087</name>
</gene>
<dbReference type="EMBL" id="LN831302">
    <property type="protein sequence ID" value="CQH44886.1"/>
    <property type="molecule type" value="Genomic_DNA"/>
</dbReference>
<dbReference type="SUPFAM" id="SSF50998">
    <property type="entry name" value="Quinoprotein alcohol dehydrogenase-like"/>
    <property type="match status" value="2"/>
</dbReference>
<protein>
    <submittedName>
        <fullName evidence="3">PQQ repeat protein</fullName>
    </submittedName>
</protein>
<dbReference type="InterPro" id="IPR011047">
    <property type="entry name" value="Quinoprotein_ADH-like_sf"/>
</dbReference>
<dbReference type="RefSeq" id="WP_059055196.1">
    <property type="nucleotide sequence ID" value="NZ_LN831302.1"/>
</dbReference>
<name>A0A0U5H0M6_9EURY</name>
<reference evidence="4" key="1">
    <citation type="journal article" date="2016" name="Environ. Microbiol.">
        <title>The complete genome of a viable archaeum isolated from 123-million-year-old rock salt.</title>
        <authorList>
            <person name="Jaakkola S.T."/>
            <person name="Pfeiffer F."/>
            <person name="Ravantti J.J."/>
            <person name="Guo Q."/>
            <person name="Liu Y."/>
            <person name="Chen X."/>
            <person name="Ma H."/>
            <person name="Yang C."/>
            <person name="Oksanen H.M."/>
            <person name="Bamford D.H."/>
        </authorList>
    </citation>
    <scope>NUCLEOTIDE SEQUENCE</scope>
    <source>
        <strain evidence="4">JI20-1</strain>
    </source>
</reference>
<dbReference type="GeneID" id="91108537"/>
<dbReference type="STRING" id="1407499.HHUB_1087"/>
<evidence type="ECO:0000256" key="1">
    <source>
        <dbReference type="SAM" id="MobiDB-lite"/>
    </source>
</evidence>
<dbReference type="SMART" id="SM00564">
    <property type="entry name" value="PQQ"/>
    <property type="match status" value="4"/>
</dbReference>
<dbReference type="KEGG" id="hhb:Hhub_1087"/>
<evidence type="ECO:0000313" key="4">
    <source>
        <dbReference type="Proteomes" id="UP000066737"/>
    </source>
</evidence>
<dbReference type="PANTHER" id="PTHR34512">
    <property type="entry name" value="CELL SURFACE PROTEIN"/>
    <property type="match status" value="1"/>
</dbReference>
<evidence type="ECO:0000259" key="2">
    <source>
        <dbReference type="Pfam" id="PF13360"/>
    </source>
</evidence>
<dbReference type="Pfam" id="PF13360">
    <property type="entry name" value="PQQ_2"/>
    <property type="match status" value="2"/>
</dbReference>
<dbReference type="InterPro" id="IPR002372">
    <property type="entry name" value="PQQ_rpt_dom"/>
</dbReference>
<proteinExistence type="predicted"/>
<dbReference type="InterPro" id="IPR018391">
    <property type="entry name" value="PQQ_b-propeller_rpt"/>
</dbReference>
<dbReference type="OrthoDB" id="145878at2157"/>
<dbReference type="PANTHER" id="PTHR34512:SF30">
    <property type="entry name" value="OUTER MEMBRANE PROTEIN ASSEMBLY FACTOR BAMB"/>
    <property type="match status" value="1"/>
</dbReference>
<dbReference type="Gene3D" id="2.130.10.10">
    <property type="entry name" value="YVTN repeat-like/Quinoprotein amine dehydrogenase"/>
    <property type="match status" value="1"/>
</dbReference>
<accession>A0A0U5H0M6</accession>
<dbReference type="InterPro" id="IPR015943">
    <property type="entry name" value="WD40/YVTN_repeat-like_dom_sf"/>
</dbReference>